<keyword evidence="9" id="KW-0460">Magnesium</keyword>
<dbReference type="GO" id="GO:0016301">
    <property type="term" value="F:kinase activity"/>
    <property type="evidence" value="ECO:0007669"/>
    <property type="project" value="UniProtKB-KW"/>
</dbReference>
<sequence>MIMDSILFIINPIAGNGRAKSLISIIKSTMEENKKKYDISITHAPKEAIKIAKEGISKGHKIIVAVGGDGTINEVATGIMRGGKGILGIIPGGTGNDLARTLKIPENPREALRLILIGNSKKIDTCFVNNNLFLNIASIGLDSEVIKNIWEIRSRINGRISYVIGFIRTLLSYKYKILEIEIDNMHLNEEVILAAIGNGKYYGGGMKICPSAIIEDGYFNVCVIRRINIVKLFLVFPSIFWGEHIKFRKYVNIYKGKEIKIKGLERLWLNIDGELKEIGEEASFTINNKGLNVVCE</sequence>
<evidence type="ECO:0000256" key="2">
    <source>
        <dbReference type="ARBA" id="ARBA00005983"/>
    </source>
</evidence>
<dbReference type="EMBL" id="CP035282">
    <property type="protein sequence ID" value="QAT63296.1"/>
    <property type="molecule type" value="Genomic_DNA"/>
</dbReference>
<dbReference type="Proteomes" id="UP000287969">
    <property type="component" value="Chromosome"/>
</dbReference>
<dbReference type="InterPro" id="IPR050187">
    <property type="entry name" value="Lipid_Phosphate_FormReg"/>
</dbReference>
<keyword evidence="12" id="KW-1208">Phospholipid metabolism</keyword>
<reference evidence="15" key="1">
    <citation type="submission" date="2019-01" db="EMBL/GenBank/DDBJ databases">
        <title>Draft genomes of a novel of Sporanaerobacter strains.</title>
        <authorList>
            <person name="Ma S."/>
        </authorList>
    </citation>
    <scope>NUCLEOTIDE SEQUENCE [LARGE SCALE GENOMIC DNA]</scope>
    <source>
        <strain evidence="15">NJN-17</strain>
    </source>
</reference>
<dbReference type="PROSITE" id="PS50146">
    <property type="entry name" value="DAGK"/>
    <property type="match status" value="1"/>
</dbReference>
<proteinExistence type="inferred from homology"/>
<evidence type="ECO:0000256" key="5">
    <source>
        <dbReference type="ARBA" id="ARBA00022723"/>
    </source>
</evidence>
<dbReference type="PANTHER" id="PTHR12358:SF106">
    <property type="entry name" value="LIPID KINASE YEGS"/>
    <property type="match status" value="1"/>
</dbReference>
<evidence type="ECO:0000256" key="10">
    <source>
        <dbReference type="ARBA" id="ARBA00023098"/>
    </source>
</evidence>
<organism evidence="14 15">
    <name type="scientific">Acidilutibacter cellobiosedens</name>
    <dbReference type="NCBI Taxonomy" id="2507161"/>
    <lineage>
        <taxon>Bacteria</taxon>
        <taxon>Bacillati</taxon>
        <taxon>Bacillota</taxon>
        <taxon>Tissierellia</taxon>
        <taxon>Tissierellales</taxon>
        <taxon>Acidilutibacteraceae</taxon>
        <taxon>Acidilutibacter</taxon>
    </lineage>
</organism>
<evidence type="ECO:0000313" key="14">
    <source>
        <dbReference type="EMBL" id="QAT63296.1"/>
    </source>
</evidence>
<evidence type="ECO:0000256" key="6">
    <source>
        <dbReference type="ARBA" id="ARBA00022741"/>
    </source>
</evidence>
<evidence type="ECO:0000256" key="9">
    <source>
        <dbReference type="ARBA" id="ARBA00022842"/>
    </source>
</evidence>
<dbReference type="PANTHER" id="PTHR12358">
    <property type="entry name" value="SPHINGOSINE KINASE"/>
    <property type="match status" value="1"/>
</dbReference>
<accession>A0A410QH76</accession>
<dbReference type="GO" id="GO:0005886">
    <property type="term" value="C:plasma membrane"/>
    <property type="evidence" value="ECO:0007669"/>
    <property type="project" value="TreeGrafter"/>
</dbReference>
<keyword evidence="6" id="KW-0547">Nucleotide-binding</keyword>
<evidence type="ECO:0000256" key="7">
    <source>
        <dbReference type="ARBA" id="ARBA00022777"/>
    </source>
</evidence>
<dbReference type="Gene3D" id="3.40.50.10330">
    <property type="entry name" value="Probable inorganic polyphosphate/atp-NAD kinase, domain 1"/>
    <property type="match status" value="1"/>
</dbReference>
<evidence type="ECO:0000313" key="15">
    <source>
        <dbReference type="Proteomes" id="UP000287969"/>
    </source>
</evidence>
<keyword evidence="15" id="KW-1185">Reference proteome</keyword>
<keyword evidence="4" id="KW-0808">Transferase</keyword>
<dbReference type="RefSeq" id="WP_128753404.1">
    <property type="nucleotide sequence ID" value="NZ_CP035282.1"/>
</dbReference>
<dbReference type="Pfam" id="PF19279">
    <property type="entry name" value="YegS_C"/>
    <property type="match status" value="1"/>
</dbReference>
<evidence type="ECO:0000256" key="4">
    <source>
        <dbReference type="ARBA" id="ARBA00022679"/>
    </source>
</evidence>
<dbReference type="InterPro" id="IPR016064">
    <property type="entry name" value="NAD/diacylglycerol_kinase_sf"/>
</dbReference>
<dbReference type="InterPro" id="IPR017438">
    <property type="entry name" value="ATP-NAD_kinase_N"/>
</dbReference>
<keyword evidence="8" id="KW-0067">ATP-binding</keyword>
<comment type="cofactor">
    <cofactor evidence="1">
        <name>Mg(2+)</name>
        <dbReference type="ChEBI" id="CHEBI:18420"/>
    </cofactor>
</comment>
<evidence type="ECO:0000256" key="12">
    <source>
        <dbReference type="ARBA" id="ARBA00023264"/>
    </source>
</evidence>
<dbReference type="InterPro" id="IPR001206">
    <property type="entry name" value="Diacylglycerol_kinase_cat_dom"/>
</dbReference>
<keyword evidence="5" id="KW-0479">Metal-binding</keyword>
<name>A0A410QH76_9FIRM</name>
<keyword evidence="11" id="KW-0594">Phospholipid biosynthesis</keyword>
<dbReference type="InterPro" id="IPR005218">
    <property type="entry name" value="Diacylglycerol/lipid_kinase"/>
</dbReference>
<keyword evidence="3" id="KW-0444">Lipid biosynthesis</keyword>
<dbReference type="InterPro" id="IPR045540">
    <property type="entry name" value="YegS/DAGK_C"/>
</dbReference>
<dbReference type="Pfam" id="PF00781">
    <property type="entry name" value="DAGK_cat"/>
    <property type="match status" value="1"/>
</dbReference>
<evidence type="ECO:0000256" key="3">
    <source>
        <dbReference type="ARBA" id="ARBA00022516"/>
    </source>
</evidence>
<protein>
    <submittedName>
        <fullName evidence="14">Diacylglycerol kinase family lipid kinase</fullName>
    </submittedName>
</protein>
<feature type="domain" description="DAGKc" evidence="13">
    <location>
        <begin position="1"/>
        <end position="132"/>
    </location>
</feature>
<dbReference type="AlphaFoldDB" id="A0A410QH76"/>
<dbReference type="SMART" id="SM00046">
    <property type="entry name" value="DAGKc"/>
    <property type="match status" value="1"/>
</dbReference>
<evidence type="ECO:0000259" key="13">
    <source>
        <dbReference type="PROSITE" id="PS50146"/>
    </source>
</evidence>
<dbReference type="Gene3D" id="2.60.200.40">
    <property type="match status" value="1"/>
</dbReference>
<dbReference type="SUPFAM" id="SSF111331">
    <property type="entry name" value="NAD kinase/diacylglycerol kinase-like"/>
    <property type="match status" value="1"/>
</dbReference>
<dbReference type="OrthoDB" id="142078at2"/>
<keyword evidence="10" id="KW-0443">Lipid metabolism</keyword>
<gene>
    <name evidence="14" type="ORF">EQM13_17880</name>
</gene>
<dbReference type="NCBIfam" id="TIGR00147">
    <property type="entry name" value="YegS/Rv2252/BmrU family lipid kinase"/>
    <property type="match status" value="1"/>
</dbReference>
<dbReference type="KEGG" id="spoa:EQM13_17880"/>
<evidence type="ECO:0000256" key="11">
    <source>
        <dbReference type="ARBA" id="ARBA00023209"/>
    </source>
</evidence>
<dbReference type="GO" id="GO:0005524">
    <property type="term" value="F:ATP binding"/>
    <property type="evidence" value="ECO:0007669"/>
    <property type="project" value="UniProtKB-KW"/>
</dbReference>
<dbReference type="GO" id="GO:0008654">
    <property type="term" value="P:phospholipid biosynthetic process"/>
    <property type="evidence" value="ECO:0007669"/>
    <property type="project" value="UniProtKB-KW"/>
</dbReference>
<evidence type="ECO:0000256" key="8">
    <source>
        <dbReference type="ARBA" id="ARBA00022840"/>
    </source>
</evidence>
<keyword evidence="7 14" id="KW-0418">Kinase</keyword>
<dbReference type="GO" id="GO:0046872">
    <property type="term" value="F:metal ion binding"/>
    <property type="evidence" value="ECO:0007669"/>
    <property type="project" value="UniProtKB-KW"/>
</dbReference>
<comment type="similarity">
    <text evidence="2">Belongs to the diacylglycerol/lipid kinase family.</text>
</comment>
<evidence type="ECO:0000256" key="1">
    <source>
        <dbReference type="ARBA" id="ARBA00001946"/>
    </source>
</evidence>